<keyword evidence="4" id="KW-1185">Reference proteome</keyword>
<accession>D6SN96</accession>
<protein>
    <submittedName>
        <fullName evidence="3">NAD-dependent epimerase/dehydratase</fullName>
    </submittedName>
</protein>
<dbReference type="PRINTS" id="PR01713">
    <property type="entry name" value="NUCEPIMERASE"/>
</dbReference>
<organism evidence="3 4">
    <name type="scientific">Desulfonatronospira thiodismutans ASO3-1</name>
    <dbReference type="NCBI Taxonomy" id="555779"/>
    <lineage>
        <taxon>Bacteria</taxon>
        <taxon>Pseudomonadati</taxon>
        <taxon>Thermodesulfobacteriota</taxon>
        <taxon>Desulfovibrionia</taxon>
        <taxon>Desulfovibrionales</taxon>
        <taxon>Desulfonatronovibrionaceae</taxon>
        <taxon>Desulfonatronospira</taxon>
    </lineage>
</organism>
<comment type="similarity">
    <text evidence="1">Belongs to the NAD(P)-dependent epimerase/dehydratase family.</text>
</comment>
<dbReference type="AlphaFoldDB" id="D6SN96"/>
<evidence type="ECO:0000313" key="4">
    <source>
        <dbReference type="Proteomes" id="UP000005496"/>
    </source>
</evidence>
<dbReference type="Proteomes" id="UP000005496">
    <property type="component" value="Unassembled WGS sequence"/>
</dbReference>
<dbReference type="SUPFAM" id="SSF51735">
    <property type="entry name" value="NAD(P)-binding Rossmann-fold domains"/>
    <property type="match status" value="1"/>
</dbReference>
<comment type="caution">
    <text evidence="3">The sequence shown here is derived from an EMBL/GenBank/DDBJ whole genome shotgun (WGS) entry which is preliminary data.</text>
</comment>
<reference evidence="3" key="1">
    <citation type="submission" date="2010-05" db="EMBL/GenBank/DDBJ databases">
        <title>The draft genome of Desulfonatronospira thiodismutans ASO3-1.</title>
        <authorList>
            <consortium name="US DOE Joint Genome Institute (JGI-PGF)"/>
            <person name="Lucas S."/>
            <person name="Copeland A."/>
            <person name="Lapidus A."/>
            <person name="Cheng J.-F."/>
            <person name="Bruce D."/>
            <person name="Goodwin L."/>
            <person name="Pitluck S."/>
            <person name="Chertkov O."/>
            <person name="Brettin T."/>
            <person name="Detter J.C."/>
            <person name="Han C."/>
            <person name="Land M.L."/>
            <person name="Hauser L."/>
            <person name="Kyrpides N."/>
            <person name="Mikhailova N."/>
            <person name="Muyzer G."/>
            <person name="Woyke T."/>
        </authorList>
    </citation>
    <scope>NUCLEOTIDE SEQUENCE [LARGE SCALE GENOMIC DNA]</scope>
    <source>
        <strain evidence="3">ASO3-1</strain>
    </source>
</reference>
<dbReference type="RefSeq" id="WP_008869550.1">
    <property type="nucleotide sequence ID" value="NZ_ACJN02000002.1"/>
</dbReference>
<gene>
    <name evidence="3" type="ORF">Dthio_PD1573</name>
</gene>
<dbReference type="InterPro" id="IPR036291">
    <property type="entry name" value="NAD(P)-bd_dom_sf"/>
</dbReference>
<sequence>MDKVVITGGCGFIGLNTIDYLKKNKSHLKISVLDNESLGRKEYLKEFEGLEFFSGDIRDSDLVDRVLYGADAVVHLAADTRVLDSIADPVKNFQINVLGTFNVLNAVRNHSVPLLVNASTGGAILGEVSPPVHENMIPEPISPYGASKLSIEGYCSAFSGSYGVKASSLRFSNVYGPRSYHKGSVVAAFFKRILADKPIDVYGDGTQIRDYVYVDDICQGIYSSLNIGAEGVYQLGTGIPTSINQLIEIMQDVVGEYRDIKVRYHGFREGEIHTTYCDISKAEKALRYHPKTELTQGLKLTWEWFKNCTQP</sequence>
<dbReference type="Gene3D" id="3.40.50.720">
    <property type="entry name" value="NAD(P)-binding Rossmann-like Domain"/>
    <property type="match status" value="1"/>
</dbReference>
<dbReference type="PANTHER" id="PTHR43000">
    <property type="entry name" value="DTDP-D-GLUCOSE 4,6-DEHYDRATASE-RELATED"/>
    <property type="match status" value="1"/>
</dbReference>
<evidence type="ECO:0000259" key="2">
    <source>
        <dbReference type="Pfam" id="PF01370"/>
    </source>
</evidence>
<dbReference type="Gene3D" id="3.90.25.10">
    <property type="entry name" value="UDP-galactose 4-epimerase, domain 1"/>
    <property type="match status" value="1"/>
</dbReference>
<evidence type="ECO:0000313" key="3">
    <source>
        <dbReference type="EMBL" id="EFI34222.1"/>
    </source>
</evidence>
<dbReference type="Pfam" id="PF01370">
    <property type="entry name" value="Epimerase"/>
    <property type="match status" value="1"/>
</dbReference>
<proteinExistence type="inferred from homology"/>
<dbReference type="EMBL" id="ACJN02000002">
    <property type="protein sequence ID" value="EFI34222.1"/>
    <property type="molecule type" value="Genomic_DNA"/>
</dbReference>
<evidence type="ECO:0000256" key="1">
    <source>
        <dbReference type="ARBA" id="ARBA00007637"/>
    </source>
</evidence>
<dbReference type="eggNOG" id="COG0451">
    <property type="taxonomic scope" value="Bacteria"/>
</dbReference>
<feature type="domain" description="NAD-dependent epimerase/dehydratase" evidence="2">
    <location>
        <begin position="4"/>
        <end position="227"/>
    </location>
</feature>
<dbReference type="InterPro" id="IPR001509">
    <property type="entry name" value="Epimerase_deHydtase"/>
</dbReference>
<name>D6SN96_9BACT</name>
<dbReference type="OrthoDB" id="9769113at2"/>